<evidence type="ECO:0000256" key="17">
    <source>
        <dbReference type="ARBA" id="ARBA00023309"/>
    </source>
</evidence>
<name>F2YGG9_9PAPI</name>
<keyword evidence="2" id="KW-0244">Early protein</keyword>
<keyword evidence="1" id="KW-1121">Modulation of host cell cycle by virus</keyword>
<dbReference type="GO" id="GO:0008270">
    <property type="term" value="F:zinc ion binding"/>
    <property type="evidence" value="ECO:0007669"/>
    <property type="project" value="UniProtKB-KW"/>
</dbReference>
<evidence type="ECO:0000256" key="14">
    <source>
        <dbReference type="ARBA" id="ARBA00023200"/>
    </source>
</evidence>
<evidence type="ECO:0000256" key="15">
    <source>
        <dbReference type="ARBA" id="ARBA00023258"/>
    </source>
</evidence>
<evidence type="ECO:0000256" key="6">
    <source>
        <dbReference type="ARBA" id="ARBA00022723"/>
    </source>
</evidence>
<evidence type="ECO:0000256" key="16">
    <source>
        <dbReference type="ARBA" id="ARBA00023280"/>
    </source>
</evidence>
<keyword evidence="19" id="KW-1185">Reference proteome</keyword>
<dbReference type="Pfam" id="PF00527">
    <property type="entry name" value="E7"/>
    <property type="match status" value="1"/>
</dbReference>
<evidence type="ECO:0000256" key="3">
    <source>
        <dbReference type="ARBA" id="ARBA00022562"/>
    </source>
</evidence>
<evidence type="ECO:0000256" key="1">
    <source>
        <dbReference type="ARBA" id="ARBA00022504"/>
    </source>
</evidence>
<dbReference type="GO" id="GO:0003677">
    <property type="term" value="F:DNA binding"/>
    <property type="evidence" value="ECO:0007669"/>
    <property type="project" value="UniProtKB-KW"/>
</dbReference>
<dbReference type="Proteomes" id="UP000155887">
    <property type="component" value="Segment"/>
</dbReference>
<dbReference type="KEGG" id="vg:10324115"/>
<dbReference type="RefSeq" id="YP_004306466.1">
    <property type="nucleotide sequence ID" value="NC_015267.1"/>
</dbReference>
<dbReference type="GeneID" id="10324115"/>
<evidence type="ECO:0000256" key="13">
    <source>
        <dbReference type="ARBA" id="ARBA00023163"/>
    </source>
</evidence>
<sequence length="120" mass="13584">MVSGPPTEKDLPEEPVCKLPTVELDFEPIAPEVPETASPRPPSPATAFVDFECPVIIKGSSRKCYYIASKCADCTQVMHYAVRTSPVTIWNLQQLLTRDLHLLCPTCEQKTRRRKRNGRW</sequence>
<keyword evidence="12" id="KW-0010">Activator</keyword>
<evidence type="ECO:0000256" key="7">
    <source>
        <dbReference type="ARBA" id="ARBA00022771"/>
    </source>
</evidence>
<evidence type="ECO:0000256" key="5">
    <source>
        <dbReference type="ARBA" id="ARBA00022632"/>
    </source>
</evidence>
<keyword evidence="11" id="KW-0238">DNA-binding</keyword>
<keyword evidence="13" id="KW-0804">Transcription</keyword>
<evidence type="ECO:0000313" key="19">
    <source>
        <dbReference type="Proteomes" id="UP000155887"/>
    </source>
</evidence>
<proteinExistence type="predicted"/>
<keyword evidence="10" id="KW-0805">Transcription regulation</keyword>
<evidence type="ECO:0000256" key="10">
    <source>
        <dbReference type="ARBA" id="ARBA00023015"/>
    </source>
</evidence>
<dbReference type="InterPro" id="IPR000148">
    <property type="entry name" value="Papilloma_E7"/>
</dbReference>
<reference evidence="18 19" key="1">
    <citation type="journal article" date="2011" name="J. Gen. Virol.">
        <title>Characterization of the complete genomes of Camelus dromedarius papillomavirus types 1 and 2.</title>
        <authorList>
            <person name="Ure A.E."/>
            <person name="Elfadl A.K."/>
            <person name="Khalafalla A.I."/>
            <person name="Gameel A.A."/>
            <person name="Dillner J."/>
            <person name="Forslund O."/>
        </authorList>
    </citation>
    <scope>NUCLEOTIDE SEQUENCE [LARGE SCALE GENOMIC DNA]</scope>
</reference>
<keyword evidence="4" id="KW-0945">Host-virus interaction</keyword>
<evidence type="ECO:0000256" key="4">
    <source>
        <dbReference type="ARBA" id="ARBA00022581"/>
    </source>
</evidence>
<dbReference type="GO" id="GO:0039645">
    <property type="term" value="P:symbiont-mediated perturbation of host cell cycle G1/S transition checkpoint"/>
    <property type="evidence" value="ECO:0007669"/>
    <property type="project" value="UniProtKB-KW"/>
</dbReference>
<dbReference type="Gene3D" id="3.30.160.330">
    <property type="match status" value="1"/>
</dbReference>
<dbReference type="GO" id="GO:0052170">
    <property type="term" value="P:symbiont-mediated suppression of host innate immune response"/>
    <property type="evidence" value="ECO:0007669"/>
    <property type="project" value="UniProtKB-KW"/>
</dbReference>
<dbReference type="SUPFAM" id="SSF161234">
    <property type="entry name" value="E7 C-terminal domain-like"/>
    <property type="match status" value="1"/>
</dbReference>
<evidence type="ECO:0000256" key="8">
    <source>
        <dbReference type="ARBA" id="ARBA00022830"/>
    </source>
</evidence>
<evidence type="ECO:0000256" key="9">
    <source>
        <dbReference type="ARBA" id="ARBA00022833"/>
    </source>
</evidence>
<keyword evidence="7" id="KW-0863">Zinc-finger</keyword>
<protein>
    <submittedName>
        <fullName evidence="18">E7</fullName>
    </submittedName>
</protein>
<organism evidence="18 19">
    <name type="scientific">Camelus dromedarius papillomavirus 1</name>
    <dbReference type="NCBI Taxonomy" id="996650"/>
    <lineage>
        <taxon>Viruses</taxon>
        <taxon>Monodnaviria</taxon>
        <taxon>Shotokuvirae</taxon>
        <taxon>Cossaviricota</taxon>
        <taxon>Papovaviricetes</taxon>
        <taxon>Zurhausenvirales</taxon>
        <taxon>Papillomaviridae</taxon>
        <taxon>Firstpapillomavirinae</taxon>
        <taxon>Deltapapillomavirus</taxon>
        <taxon>Deltapapillomavirus 6</taxon>
    </lineage>
</organism>
<evidence type="ECO:0000256" key="2">
    <source>
        <dbReference type="ARBA" id="ARBA00022518"/>
    </source>
</evidence>
<keyword evidence="5" id="KW-1090">Inhibition of host innate immune response by virus</keyword>
<dbReference type="GO" id="GO:0039502">
    <property type="term" value="P:symbiont-mediated suppression of host type I interferon-mediated signaling pathway"/>
    <property type="evidence" value="ECO:0007669"/>
    <property type="project" value="UniProtKB-KW"/>
</dbReference>
<keyword evidence="16" id="KW-0899">Viral immunoevasion</keyword>
<evidence type="ECO:0000256" key="12">
    <source>
        <dbReference type="ARBA" id="ARBA00023159"/>
    </source>
</evidence>
<accession>F2YGG9</accession>
<keyword evidence="8" id="KW-1114">Inhibition of host interferon signaling pathway by virus</keyword>
<keyword evidence="6" id="KW-0479">Metal-binding</keyword>
<dbReference type="GO" id="GO:0003700">
    <property type="term" value="F:DNA-binding transcription factor activity"/>
    <property type="evidence" value="ECO:0007669"/>
    <property type="project" value="InterPro"/>
</dbReference>
<dbReference type="EMBL" id="HQ912790">
    <property type="protein sequence ID" value="ADZ53050.1"/>
    <property type="molecule type" value="Genomic_DNA"/>
</dbReference>
<keyword evidence="9" id="KW-0862">Zinc</keyword>
<keyword evidence="3" id="KW-1048">Host nucleus</keyword>
<evidence type="ECO:0000256" key="11">
    <source>
        <dbReference type="ARBA" id="ARBA00023125"/>
    </source>
</evidence>
<keyword evidence="17" id="KW-1078">G1/S host cell cycle checkpoint dysregulation by virus</keyword>
<dbReference type="OrthoDB" id="39911at10239"/>
<keyword evidence="14" id="KW-1035">Host cytoplasm</keyword>
<evidence type="ECO:0000313" key="18">
    <source>
        <dbReference type="EMBL" id="ADZ53050.1"/>
    </source>
</evidence>
<keyword evidence="15" id="KW-0922">Interferon antiviral system evasion</keyword>